<evidence type="ECO:0000256" key="6">
    <source>
        <dbReference type="SAM" id="Phobius"/>
    </source>
</evidence>
<evidence type="ECO:0000256" key="2">
    <source>
        <dbReference type="ARBA" id="ARBA00022481"/>
    </source>
</evidence>
<dbReference type="RefSeq" id="WP_012166152.1">
    <property type="nucleotide sequence ID" value="NC_009925.1"/>
</dbReference>
<dbReference type="HOGENOM" id="CLU_091705_5_0_3"/>
<dbReference type="InterPro" id="IPR045584">
    <property type="entry name" value="Pilin-like"/>
</dbReference>
<accession>B0C2R2</accession>
<dbReference type="PANTHER" id="PTHR30093">
    <property type="entry name" value="GENERAL SECRETION PATHWAY PROTEIN G"/>
    <property type="match status" value="1"/>
</dbReference>
<evidence type="ECO:0000256" key="5">
    <source>
        <dbReference type="ARBA" id="ARBA00023136"/>
    </source>
</evidence>
<dbReference type="GO" id="GO:0015628">
    <property type="term" value="P:protein secretion by the type II secretion system"/>
    <property type="evidence" value="ECO:0007669"/>
    <property type="project" value="InterPro"/>
</dbReference>
<evidence type="ECO:0000313" key="7">
    <source>
        <dbReference type="EMBL" id="ABW30950.1"/>
    </source>
</evidence>
<evidence type="ECO:0000256" key="4">
    <source>
        <dbReference type="ARBA" id="ARBA00022989"/>
    </source>
</evidence>
<dbReference type="KEGG" id="amr:AM1_6019"/>
<reference evidence="7 8" key="1">
    <citation type="journal article" date="2008" name="Proc. Natl. Acad. Sci. U.S.A.">
        <title>Niche adaptation and genome expansion in the chlorophyll d-producing cyanobacterium Acaryochloris marina.</title>
        <authorList>
            <person name="Swingley W.D."/>
            <person name="Chen M."/>
            <person name="Cheung P.C."/>
            <person name="Conrad A.L."/>
            <person name="Dejesa L.C."/>
            <person name="Hao J."/>
            <person name="Honchak B.M."/>
            <person name="Karbach L.E."/>
            <person name="Kurdoglu A."/>
            <person name="Lahiri S."/>
            <person name="Mastrian S.D."/>
            <person name="Miyashita H."/>
            <person name="Page L."/>
            <person name="Ramakrishna P."/>
            <person name="Satoh S."/>
            <person name="Sattley W.M."/>
            <person name="Shimada Y."/>
            <person name="Taylor H.L."/>
            <person name="Tomo T."/>
            <person name="Tsuchiya T."/>
            <person name="Wang Z.T."/>
            <person name="Raymond J."/>
            <person name="Mimuro M."/>
            <person name="Blankenship R.E."/>
            <person name="Touchman J.W."/>
        </authorList>
    </citation>
    <scope>NUCLEOTIDE SEQUENCE [LARGE SCALE GENOMIC DNA]</scope>
    <source>
        <strain evidence="8">MBIC 11017</strain>
    </source>
</reference>
<dbReference type="PRINTS" id="PR00813">
    <property type="entry name" value="BCTERIALGSPG"/>
</dbReference>
<dbReference type="eggNOG" id="COG4968">
    <property type="taxonomic scope" value="Bacteria"/>
</dbReference>
<dbReference type="Proteomes" id="UP000000268">
    <property type="component" value="Chromosome"/>
</dbReference>
<dbReference type="EMBL" id="CP000828">
    <property type="protein sequence ID" value="ABW30950.1"/>
    <property type="molecule type" value="Genomic_DNA"/>
</dbReference>
<dbReference type="AlphaFoldDB" id="B0C2R2"/>
<evidence type="ECO:0000313" key="8">
    <source>
        <dbReference type="Proteomes" id="UP000000268"/>
    </source>
</evidence>
<dbReference type="PROSITE" id="PS00409">
    <property type="entry name" value="PROKAR_NTER_METHYL"/>
    <property type="match status" value="1"/>
</dbReference>
<keyword evidence="8" id="KW-1185">Reference proteome</keyword>
<dbReference type="GO" id="GO:0015627">
    <property type="term" value="C:type II protein secretion system complex"/>
    <property type="evidence" value="ECO:0007669"/>
    <property type="project" value="InterPro"/>
</dbReference>
<dbReference type="Gene3D" id="3.30.700.10">
    <property type="entry name" value="Glycoprotein, Type 4 Pilin"/>
    <property type="match status" value="1"/>
</dbReference>
<keyword evidence="3 6" id="KW-0812">Transmembrane</keyword>
<gene>
    <name evidence="7" type="ordered locus">AM1_6019</name>
</gene>
<comment type="subcellular location">
    <subcellularLocation>
        <location evidence="1">Membrane</location>
        <topology evidence="1">Single-pass membrane protein</topology>
    </subcellularLocation>
</comment>
<sequence>MMNQQILRYLLNFKNRNSNRGFTLLELLVTIVIMAVLSGIALPSVLNQTLKAKQAAAHNHIGSVNRAQQVYRLERATFANSITQLSIDLPMTTNEYTYSFGAANATVAEFRATPQDNSLSALTGCTRANIVIGTLATTDFSIVEQSAPGGGIPATPPSC</sequence>
<protein>
    <submittedName>
        <fullName evidence="7">General secretion pathway protein, putative</fullName>
    </submittedName>
</protein>
<evidence type="ECO:0000256" key="3">
    <source>
        <dbReference type="ARBA" id="ARBA00022692"/>
    </source>
</evidence>
<keyword evidence="5 6" id="KW-0472">Membrane</keyword>
<evidence type="ECO:0000256" key="1">
    <source>
        <dbReference type="ARBA" id="ARBA00004167"/>
    </source>
</evidence>
<dbReference type="InterPro" id="IPR000983">
    <property type="entry name" value="Bac_GSPG_pilin"/>
</dbReference>
<dbReference type="Pfam" id="PF07963">
    <property type="entry name" value="N_methyl"/>
    <property type="match status" value="1"/>
</dbReference>
<proteinExistence type="predicted"/>
<keyword evidence="4 6" id="KW-1133">Transmembrane helix</keyword>
<organism evidence="7 8">
    <name type="scientific">Acaryochloris marina (strain MBIC 11017)</name>
    <dbReference type="NCBI Taxonomy" id="329726"/>
    <lineage>
        <taxon>Bacteria</taxon>
        <taxon>Bacillati</taxon>
        <taxon>Cyanobacteriota</taxon>
        <taxon>Cyanophyceae</taxon>
        <taxon>Acaryochloridales</taxon>
        <taxon>Acaryochloridaceae</taxon>
        <taxon>Acaryochloris</taxon>
    </lineage>
</organism>
<keyword evidence="2" id="KW-0488">Methylation</keyword>
<feature type="transmembrane region" description="Helical" evidence="6">
    <location>
        <begin position="21"/>
        <end position="42"/>
    </location>
</feature>
<dbReference type="InterPro" id="IPR012902">
    <property type="entry name" value="N_methyl_site"/>
</dbReference>
<dbReference type="GO" id="GO:0016020">
    <property type="term" value="C:membrane"/>
    <property type="evidence" value="ECO:0007669"/>
    <property type="project" value="UniProtKB-SubCell"/>
</dbReference>
<dbReference type="STRING" id="329726.AM1_6019"/>
<dbReference type="SUPFAM" id="SSF54523">
    <property type="entry name" value="Pili subunits"/>
    <property type="match status" value="1"/>
</dbReference>
<dbReference type="PANTHER" id="PTHR30093:SF44">
    <property type="entry name" value="TYPE II SECRETION SYSTEM CORE PROTEIN G"/>
    <property type="match status" value="1"/>
</dbReference>
<name>B0C2R2_ACAM1</name>
<dbReference type="InterPro" id="IPR031975">
    <property type="entry name" value="Pilin_GH"/>
</dbReference>
<dbReference type="NCBIfam" id="TIGR02532">
    <property type="entry name" value="IV_pilin_GFxxxE"/>
    <property type="match status" value="1"/>
</dbReference>
<dbReference type="Pfam" id="PF16734">
    <property type="entry name" value="Pilin_GH"/>
    <property type="match status" value="1"/>
</dbReference>